<dbReference type="Proteomes" id="UP001501115">
    <property type="component" value="Unassembled WGS sequence"/>
</dbReference>
<name>A0ABP8F3I6_9ACTN</name>
<evidence type="ECO:0000313" key="2">
    <source>
        <dbReference type="Proteomes" id="UP001501115"/>
    </source>
</evidence>
<dbReference type="RefSeq" id="WP_345659755.1">
    <property type="nucleotide sequence ID" value="NZ_BAABET010000001.1"/>
</dbReference>
<gene>
    <name evidence="1" type="ORF">GCM10023086_06080</name>
</gene>
<comment type="caution">
    <text evidence="1">The sequence shown here is derived from an EMBL/GenBank/DDBJ whole genome shotgun (WGS) entry which is preliminary data.</text>
</comment>
<evidence type="ECO:0000313" key="1">
    <source>
        <dbReference type="EMBL" id="GAA4294217.1"/>
    </source>
</evidence>
<dbReference type="EMBL" id="BAABET010000001">
    <property type="protein sequence ID" value="GAA4294217.1"/>
    <property type="molecule type" value="Genomic_DNA"/>
</dbReference>
<accession>A0ABP8F3I6</accession>
<keyword evidence="2" id="KW-1185">Reference proteome</keyword>
<protein>
    <submittedName>
        <fullName evidence="1">Uncharacterized protein</fullName>
    </submittedName>
</protein>
<organism evidence="1 2">
    <name type="scientific">Streptomyces venetus</name>
    <dbReference type="NCBI Taxonomy" id="1701086"/>
    <lineage>
        <taxon>Bacteria</taxon>
        <taxon>Bacillati</taxon>
        <taxon>Actinomycetota</taxon>
        <taxon>Actinomycetes</taxon>
        <taxon>Kitasatosporales</taxon>
        <taxon>Streptomycetaceae</taxon>
        <taxon>Streptomyces</taxon>
    </lineage>
</organism>
<sequence length="177" mass="18915">MTTESFPTAVLPPSPTGPSWLPLPGTYSAAPGRCIAELTAHLGPLPTLRRRLTAERADLTVAPDPESCVLRLELTGRPLRGRTLIFVSTGITPESGGSRLSVPGELALDDGEGPGGALLPAEFTLRVVDRADDQLLVLGALRLPYRAFRRTTGITLSRIRPADRIRLLLAVEFTCPA</sequence>
<reference evidence="2" key="1">
    <citation type="journal article" date="2019" name="Int. J. Syst. Evol. Microbiol.">
        <title>The Global Catalogue of Microorganisms (GCM) 10K type strain sequencing project: providing services to taxonomists for standard genome sequencing and annotation.</title>
        <authorList>
            <consortium name="The Broad Institute Genomics Platform"/>
            <consortium name="The Broad Institute Genome Sequencing Center for Infectious Disease"/>
            <person name="Wu L."/>
            <person name="Ma J."/>
        </authorList>
    </citation>
    <scope>NUCLEOTIDE SEQUENCE [LARGE SCALE GENOMIC DNA]</scope>
    <source>
        <strain evidence="2">JCM 31290</strain>
    </source>
</reference>
<proteinExistence type="predicted"/>